<organism evidence="1 2">
    <name type="scientific">Phialemonium thermophilum</name>
    <dbReference type="NCBI Taxonomy" id="223376"/>
    <lineage>
        <taxon>Eukaryota</taxon>
        <taxon>Fungi</taxon>
        <taxon>Dikarya</taxon>
        <taxon>Ascomycota</taxon>
        <taxon>Pezizomycotina</taxon>
        <taxon>Sordariomycetes</taxon>
        <taxon>Sordariomycetidae</taxon>
        <taxon>Cephalothecales</taxon>
        <taxon>Cephalothecaceae</taxon>
        <taxon>Phialemonium</taxon>
    </lineage>
</organism>
<dbReference type="EMBL" id="JAZHXJ010001626">
    <property type="protein sequence ID" value="KAL1844561.1"/>
    <property type="molecule type" value="Genomic_DNA"/>
</dbReference>
<evidence type="ECO:0000313" key="1">
    <source>
        <dbReference type="EMBL" id="KAL1844561.1"/>
    </source>
</evidence>
<sequence>MVAHRVCSTSAVAHSERQPTGKHIAVRVAHPGPHGHAVSRVLLSRGGRGPWAHGASQRPGQALATCRDDAPNRPPQDAFRRMLGSAEVGAGPLVRHRFACTMSCMGLVPRLHGSRRGHRDACFLLGPPSSSPRVQDDTCRPNRRVSFFVLHACREGEIRALDCMPSVLCWYFRFRGENHVPLPGCVGKQGTPGKPCTRRNYGSRHVRWRPWAAGGACHRSGRRLCRQHRCWAVHATVWVVMSGW</sequence>
<gene>
    <name evidence="1" type="ORF">VTK73DRAFT_2299</name>
</gene>
<dbReference type="Proteomes" id="UP001586593">
    <property type="component" value="Unassembled WGS sequence"/>
</dbReference>
<protein>
    <submittedName>
        <fullName evidence="1">Uncharacterized protein</fullName>
    </submittedName>
</protein>
<evidence type="ECO:0000313" key="2">
    <source>
        <dbReference type="Proteomes" id="UP001586593"/>
    </source>
</evidence>
<keyword evidence="2" id="KW-1185">Reference proteome</keyword>
<proteinExistence type="predicted"/>
<reference evidence="1 2" key="1">
    <citation type="journal article" date="2024" name="Commun. Biol.">
        <title>Comparative genomic analysis of thermophilic fungi reveals convergent evolutionary adaptations and gene losses.</title>
        <authorList>
            <person name="Steindorff A.S."/>
            <person name="Aguilar-Pontes M.V."/>
            <person name="Robinson A.J."/>
            <person name="Andreopoulos B."/>
            <person name="LaButti K."/>
            <person name="Kuo A."/>
            <person name="Mondo S."/>
            <person name="Riley R."/>
            <person name="Otillar R."/>
            <person name="Haridas S."/>
            <person name="Lipzen A."/>
            <person name="Grimwood J."/>
            <person name="Schmutz J."/>
            <person name="Clum A."/>
            <person name="Reid I.D."/>
            <person name="Moisan M.C."/>
            <person name="Butler G."/>
            <person name="Nguyen T.T.M."/>
            <person name="Dewar K."/>
            <person name="Conant G."/>
            <person name="Drula E."/>
            <person name="Henrissat B."/>
            <person name="Hansel C."/>
            <person name="Singer S."/>
            <person name="Hutchinson M.I."/>
            <person name="de Vries R.P."/>
            <person name="Natvig D.O."/>
            <person name="Powell A.J."/>
            <person name="Tsang A."/>
            <person name="Grigoriev I.V."/>
        </authorList>
    </citation>
    <scope>NUCLEOTIDE SEQUENCE [LARGE SCALE GENOMIC DNA]</scope>
    <source>
        <strain evidence="1 2">ATCC 24622</strain>
    </source>
</reference>
<comment type="caution">
    <text evidence="1">The sequence shown here is derived from an EMBL/GenBank/DDBJ whole genome shotgun (WGS) entry which is preliminary data.</text>
</comment>
<accession>A0ABR3VSC3</accession>
<name>A0ABR3VSC3_9PEZI</name>